<dbReference type="InterPro" id="IPR032466">
    <property type="entry name" value="Metal_Hydrolase"/>
</dbReference>
<evidence type="ECO:0000259" key="2">
    <source>
        <dbReference type="Pfam" id="PF01979"/>
    </source>
</evidence>
<dbReference type="PANTHER" id="PTHR43794:SF11">
    <property type="entry name" value="AMIDOHYDROLASE-RELATED DOMAIN-CONTAINING PROTEIN"/>
    <property type="match status" value="1"/>
</dbReference>
<evidence type="ECO:0000313" key="4">
    <source>
        <dbReference type="Proteomes" id="UP001216390"/>
    </source>
</evidence>
<feature type="domain" description="Amidohydrolase-related" evidence="2">
    <location>
        <begin position="25"/>
        <end position="269"/>
    </location>
</feature>
<dbReference type="GO" id="GO:0016787">
    <property type="term" value="F:hydrolase activity"/>
    <property type="evidence" value="ECO:0007669"/>
    <property type="project" value="UniProtKB-KW"/>
</dbReference>
<dbReference type="EMBL" id="CP116942">
    <property type="protein sequence ID" value="WCO67679.1"/>
    <property type="molecule type" value="Genomic_DNA"/>
</dbReference>
<gene>
    <name evidence="3" type="ORF">PO878_02945</name>
</gene>
<dbReference type="Proteomes" id="UP001216390">
    <property type="component" value="Chromosome"/>
</dbReference>
<dbReference type="KEGG" id="ima:PO878_02945"/>
<sequence length="366" mass="38357">MTSGPGTEEAGLAGGRRGVTSDGAVTGGLVCAHHHLYSALARGMPPPPRTPTTFLGILEQVWWRLDRALDLDGVRASARLGALEALEAGTTAIVDHHSSPSAIEGSLDVVAEACAEVGVRVVCCYEVTDRNGPEGAAAGLAENARFLRAGGRGLVGAHAAFTLSDATLEAVCGLAADLDVGVHVHVAEGPDDAGAGARWEGRTDERWLLAHAVHLDRPLAGTILHNARSNQNNAVGYARPSRWAEAGQRVALGTDGIGADMLEEARVAFAALRADDVTAGPDRVWGWLGAGHDLVPEAAHDRVTWSQVPMDPWHLAYTPGVRPLEVVVDGEVVLDGDGPTRVDAEEVRAHAREAATRLHARLAEMP</sequence>
<name>A0AAE9YAY9_9ACTN</name>
<protein>
    <submittedName>
        <fullName evidence="3">Amidohydrolase family protein</fullName>
    </submittedName>
</protein>
<dbReference type="Pfam" id="PF01979">
    <property type="entry name" value="Amidohydro_1"/>
    <property type="match status" value="1"/>
</dbReference>
<evidence type="ECO:0000256" key="1">
    <source>
        <dbReference type="ARBA" id="ARBA00022801"/>
    </source>
</evidence>
<dbReference type="RefSeq" id="WP_272737200.1">
    <property type="nucleotide sequence ID" value="NZ_CP116942.1"/>
</dbReference>
<proteinExistence type="predicted"/>
<evidence type="ECO:0000313" key="3">
    <source>
        <dbReference type="EMBL" id="WCO67679.1"/>
    </source>
</evidence>
<organism evidence="3 4">
    <name type="scientific">Iamia majanohamensis</name>
    <dbReference type="NCBI Taxonomy" id="467976"/>
    <lineage>
        <taxon>Bacteria</taxon>
        <taxon>Bacillati</taxon>
        <taxon>Actinomycetota</taxon>
        <taxon>Acidimicrobiia</taxon>
        <taxon>Acidimicrobiales</taxon>
        <taxon>Iamiaceae</taxon>
        <taxon>Iamia</taxon>
    </lineage>
</organism>
<accession>A0AAE9YAY9</accession>
<dbReference type="AlphaFoldDB" id="A0AAE9YAY9"/>
<dbReference type="Gene3D" id="3.20.20.140">
    <property type="entry name" value="Metal-dependent hydrolases"/>
    <property type="match status" value="1"/>
</dbReference>
<dbReference type="InterPro" id="IPR006680">
    <property type="entry name" value="Amidohydro-rel"/>
</dbReference>
<dbReference type="PANTHER" id="PTHR43794">
    <property type="entry name" value="AMINOHYDROLASE SSNA-RELATED"/>
    <property type="match status" value="1"/>
</dbReference>
<keyword evidence="1" id="KW-0378">Hydrolase</keyword>
<keyword evidence="4" id="KW-1185">Reference proteome</keyword>
<dbReference type="SUPFAM" id="SSF51556">
    <property type="entry name" value="Metallo-dependent hydrolases"/>
    <property type="match status" value="1"/>
</dbReference>
<dbReference type="InterPro" id="IPR050287">
    <property type="entry name" value="MTA/SAH_deaminase"/>
</dbReference>
<reference evidence="3" key="1">
    <citation type="submission" date="2023-01" db="EMBL/GenBank/DDBJ databases">
        <title>The diversity of Class Acidimicrobiia in South China Sea sediment environments and the proposal of Iamia marina sp. nov., a novel species of the genus Iamia.</title>
        <authorList>
            <person name="He Y."/>
            <person name="Tian X."/>
        </authorList>
    </citation>
    <scope>NUCLEOTIDE SEQUENCE</scope>
    <source>
        <strain evidence="3">DSM 19957</strain>
    </source>
</reference>